<dbReference type="RefSeq" id="WP_215625923.1">
    <property type="nucleotide sequence ID" value="NZ_CP067089.2"/>
</dbReference>
<name>A0A7T7XLW9_9SPIR</name>
<dbReference type="SUPFAM" id="SSF89733">
    <property type="entry name" value="L-sulfolactate dehydrogenase-like"/>
    <property type="match status" value="1"/>
</dbReference>
<dbReference type="Gene3D" id="3.30.1370.60">
    <property type="entry name" value="Hypothetical oxidoreductase yiak, domain 2"/>
    <property type="match status" value="1"/>
</dbReference>
<dbReference type="AlphaFoldDB" id="A0A7T7XLW9"/>
<comment type="similarity">
    <text evidence="1">Belongs to the LDH2/MDH2 oxidoreductase family.</text>
</comment>
<proteinExistence type="inferred from homology"/>
<gene>
    <name evidence="3" type="ORF">JFL75_17050</name>
</gene>
<organism evidence="3 4">
    <name type="scientific">Breznakiella homolactica</name>
    <dbReference type="NCBI Taxonomy" id="2798577"/>
    <lineage>
        <taxon>Bacteria</taxon>
        <taxon>Pseudomonadati</taxon>
        <taxon>Spirochaetota</taxon>
        <taxon>Spirochaetia</taxon>
        <taxon>Spirochaetales</taxon>
        <taxon>Breznakiellaceae</taxon>
        <taxon>Breznakiella</taxon>
    </lineage>
</organism>
<dbReference type="KEGG" id="bhc:JFL75_17050"/>
<evidence type="ECO:0000256" key="1">
    <source>
        <dbReference type="ARBA" id="ARBA00006056"/>
    </source>
</evidence>
<evidence type="ECO:0000313" key="3">
    <source>
        <dbReference type="EMBL" id="QQO08617.1"/>
    </source>
</evidence>
<dbReference type="InterPro" id="IPR003767">
    <property type="entry name" value="Malate/L-lactate_DH-like"/>
</dbReference>
<protein>
    <submittedName>
        <fullName evidence="3">Ldh family oxidoreductase</fullName>
    </submittedName>
</protein>
<dbReference type="GO" id="GO:0016491">
    <property type="term" value="F:oxidoreductase activity"/>
    <property type="evidence" value="ECO:0007669"/>
    <property type="project" value="UniProtKB-KW"/>
</dbReference>
<evidence type="ECO:0000256" key="2">
    <source>
        <dbReference type="ARBA" id="ARBA00023002"/>
    </source>
</evidence>
<dbReference type="PANTHER" id="PTHR11091">
    <property type="entry name" value="OXIDOREDUCTASE-RELATED"/>
    <property type="match status" value="1"/>
</dbReference>
<keyword evidence="2" id="KW-0560">Oxidoreductase</keyword>
<dbReference type="Pfam" id="PF02615">
    <property type="entry name" value="Ldh_2"/>
    <property type="match status" value="1"/>
</dbReference>
<sequence length="361" mass="38730">MSTVDHLIGKKVNPDALEAWCKKAMVKSGLTESDAAMAADVFTAADTRGIFSHGTRQIRGLMRNVRDGRIDPKAAPSVAVDIVSAAVIDGHDAFPTTNAIEAMKLAIEKAKKTGIAYVGVKNSSHIGALSYYPLMAAKEGLIGIAMTNTDPWMTVPGGKGPIMGTNPIAYAIPNGTEEPIFLDIATSSVAVTKILSMKAVGKKLPDKWLVDENGIPTDDPVNYPEKGALLPMAMHKGYGLALLVETLSAVMTGSAFLSGINCWLNDIPEKANEGHAFIALNIDALMPESEFTKRLKEMTDEIQNSPKADNADKIMLPGDIEHEKRRKAFAQGLELPDFVLVNLYGLAEDISDTEAFNSLFS</sequence>
<dbReference type="EMBL" id="CP067089">
    <property type="protein sequence ID" value="QQO08617.1"/>
    <property type="molecule type" value="Genomic_DNA"/>
</dbReference>
<dbReference type="InterPro" id="IPR043144">
    <property type="entry name" value="Mal/L-sulf/L-lact_DH-like_ah"/>
</dbReference>
<dbReference type="Proteomes" id="UP000595917">
    <property type="component" value="Chromosome"/>
</dbReference>
<dbReference type="Gene3D" id="1.10.1530.10">
    <property type="match status" value="1"/>
</dbReference>
<dbReference type="InterPro" id="IPR036111">
    <property type="entry name" value="Mal/L-sulfo/L-lacto_DH-like_sf"/>
</dbReference>
<reference evidence="3" key="1">
    <citation type="submission" date="2021-01" db="EMBL/GenBank/DDBJ databases">
        <title>Description of Breznakiella homolactica.</title>
        <authorList>
            <person name="Song Y."/>
            <person name="Brune A."/>
        </authorList>
    </citation>
    <scope>NUCLEOTIDE SEQUENCE</scope>
    <source>
        <strain evidence="3">RmG30</strain>
    </source>
</reference>
<evidence type="ECO:0000313" key="4">
    <source>
        <dbReference type="Proteomes" id="UP000595917"/>
    </source>
</evidence>
<dbReference type="InterPro" id="IPR043143">
    <property type="entry name" value="Mal/L-sulf/L-lact_DH-like_NADP"/>
</dbReference>
<dbReference type="PANTHER" id="PTHR11091:SF0">
    <property type="entry name" value="MALATE DEHYDROGENASE"/>
    <property type="match status" value="1"/>
</dbReference>
<keyword evidence="4" id="KW-1185">Reference proteome</keyword>
<accession>A0A7T7XLW9</accession>